<dbReference type="EMBL" id="CH916368">
    <property type="protein sequence ID" value="EDW03743.1"/>
    <property type="molecule type" value="Genomic_DNA"/>
</dbReference>
<dbReference type="AlphaFoldDB" id="B4JA69"/>
<feature type="region of interest" description="Disordered" evidence="3">
    <location>
        <begin position="154"/>
        <end position="184"/>
    </location>
</feature>
<dbReference type="PANTHER" id="PTHR46680">
    <property type="entry name" value="NF-KAPPA-B INHIBITOR ALPHA"/>
    <property type="match status" value="1"/>
</dbReference>
<feature type="compositionally biased region" description="Basic residues" evidence="3">
    <location>
        <begin position="173"/>
        <end position="182"/>
    </location>
</feature>
<name>B4JA69_DROGR</name>
<dbReference type="Pfam" id="PF12796">
    <property type="entry name" value="Ank_2"/>
    <property type="match status" value="1"/>
</dbReference>
<dbReference type="Proteomes" id="UP000001070">
    <property type="component" value="Unassembled WGS sequence"/>
</dbReference>
<dbReference type="eggNOG" id="ENOG502T97E">
    <property type="taxonomic scope" value="Eukaryota"/>
</dbReference>
<feature type="compositionally biased region" description="Basic and acidic residues" evidence="3">
    <location>
        <begin position="155"/>
        <end position="166"/>
    </location>
</feature>
<evidence type="ECO:0000256" key="2">
    <source>
        <dbReference type="ARBA" id="ARBA00023043"/>
    </source>
</evidence>
<organism evidence="5">
    <name type="scientific">Drosophila grimshawi</name>
    <name type="common">Hawaiian fruit fly</name>
    <name type="synonym">Idiomyia grimshawi</name>
    <dbReference type="NCBI Taxonomy" id="7222"/>
    <lineage>
        <taxon>Eukaryota</taxon>
        <taxon>Metazoa</taxon>
        <taxon>Ecdysozoa</taxon>
        <taxon>Arthropoda</taxon>
        <taxon>Hexapoda</taxon>
        <taxon>Insecta</taxon>
        <taxon>Pterygota</taxon>
        <taxon>Neoptera</taxon>
        <taxon>Endopterygota</taxon>
        <taxon>Diptera</taxon>
        <taxon>Brachycera</taxon>
        <taxon>Muscomorpha</taxon>
        <taxon>Ephydroidea</taxon>
        <taxon>Drosophilidae</taxon>
        <taxon>Drosophila</taxon>
        <taxon>Hawaiian Drosophila</taxon>
    </lineage>
</organism>
<dbReference type="KEGG" id="dgr:6561466"/>
<dbReference type="GO" id="GO:0005634">
    <property type="term" value="C:nucleus"/>
    <property type="evidence" value="ECO:0007669"/>
    <property type="project" value="EnsemblMetazoa"/>
</dbReference>
<dbReference type="OMA" id="KRNTCVP"/>
<feature type="region of interest" description="Disordered" evidence="3">
    <location>
        <begin position="200"/>
        <end position="227"/>
    </location>
</feature>
<evidence type="ECO:0000313" key="4">
    <source>
        <dbReference type="EMBL" id="EDW03743.1"/>
    </source>
</evidence>
<dbReference type="Gene3D" id="1.25.40.20">
    <property type="entry name" value="Ankyrin repeat-containing domain"/>
    <property type="match status" value="1"/>
</dbReference>
<evidence type="ECO:0000256" key="3">
    <source>
        <dbReference type="SAM" id="MobiDB-lite"/>
    </source>
</evidence>
<gene>
    <name evidence="4" type="primary">Dgri\GH10335</name>
    <name evidence="4" type="ORF">Dgri_GH10335</name>
</gene>
<protein>
    <submittedName>
        <fullName evidence="4">GH10335</fullName>
    </submittedName>
</protein>
<reference evidence="4 5" key="1">
    <citation type="journal article" date="2007" name="Nature">
        <title>Evolution of genes and genomes on the Drosophila phylogeny.</title>
        <authorList>
            <consortium name="Drosophila 12 Genomes Consortium"/>
            <person name="Clark A.G."/>
            <person name="Eisen M.B."/>
            <person name="Smith D.R."/>
            <person name="Bergman C.M."/>
            <person name="Oliver B."/>
            <person name="Markow T.A."/>
            <person name="Kaufman T.C."/>
            <person name="Kellis M."/>
            <person name="Gelbart W."/>
            <person name="Iyer V.N."/>
            <person name="Pollard D.A."/>
            <person name="Sackton T.B."/>
            <person name="Larracuente A.M."/>
            <person name="Singh N.D."/>
            <person name="Abad J.P."/>
            <person name="Abt D.N."/>
            <person name="Adryan B."/>
            <person name="Aguade M."/>
            <person name="Akashi H."/>
            <person name="Anderson W.W."/>
            <person name="Aquadro C.F."/>
            <person name="Ardell D.H."/>
            <person name="Arguello R."/>
            <person name="Artieri C.G."/>
            <person name="Barbash D.A."/>
            <person name="Barker D."/>
            <person name="Barsanti P."/>
            <person name="Batterham P."/>
            <person name="Batzoglou S."/>
            <person name="Begun D."/>
            <person name="Bhutkar A."/>
            <person name="Blanco E."/>
            <person name="Bosak S.A."/>
            <person name="Bradley R.K."/>
            <person name="Brand A.D."/>
            <person name="Brent M.R."/>
            <person name="Brooks A.N."/>
            <person name="Brown R.H."/>
            <person name="Butlin R.K."/>
            <person name="Caggese C."/>
            <person name="Calvi B.R."/>
            <person name="Bernardo de Carvalho A."/>
            <person name="Caspi A."/>
            <person name="Castrezana S."/>
            <person name="Celniker S.E."/>
            <person name="Chang J.L."/>
            <person name="Chapple C."/>
            <person name="Chatterji S."/>
            <person name="Chinwalla A."/>
            <person name="Civetta A."/>
            <person name="Clifton S.W."/>
            <person name="Comeron J.M."/>
            <person name="Costello J.C."/>
            <person name="Coyne J.A."/>
            <person name="Daub J."/>
            <person name="David R.G."/>
            <person name="Delcher A.L."/>
            <person name="Delehaunty K."/>
            <person name="Do C.B."/>
            <person name="Ebling H."/>
            <person name="Edwards K."/>
            <person name="Eickbush T."/>
            <person name="Evans J.D."/>
            <person name="Filipski A."/>
            <person name="Findeiss S."/>
            <person name="Freyhult E."/>
            <person name="Fulton L."/>
            <person name="Fulton R."/>
            <person name="Garcia A.C."/>
            <person name="Gardiner A."/>
            <person name="Garfield D.A."/>
            <person name="Garvin B.E."/>
            <person name="Gibson G."/>
            <person name="Gilbert D."/>
            <person name="Gnerre S."/>
            <person name="Godfrey J."/>
            <person name="Good R."/>
            <person name="Gotea V."/>
            <person name="Gravely B."/>
            <person name="Greenberg A.J."/>
            <person name="Griffiths-Jones S."/>
            <person name="Gross S."/>
            <person name="Guigo R."/>
            <person name="Gustafson E.A."/>
            <person name="Haerty W."/>
            <person name="Hahn M.W."/>
            <person name="Halligan D.L."/>
            <person name="Halpern A.L."/>
            <person name="Halter G.M."/>
            <person name="Han M.V."/>
            <person name="Heger A."/>
            <person name="Hillier L."/>
            <person name="Hinrichs A.S."/>
            <person name="Holmes I."/>
            <person name="Hoskins R.A."/>
            <person name="Hubisz M.J."/>
            <person name="Hultmark D."/>
            <person name="Huntley M.A."/>
            <person name="Jaffe D.B."/>
            <person name="Jagadeeshan S."/>
            <person name="Jeck W.R."/>
            <person name="Johnson J."/>
            <person name="Jones C.D."/>
            <person name="Jordan W.C."/>
            <person name="Karpen G.H."/>
            <person name="Kataoka E."/>
            <person name="Keightley P.D."/>
            <person name="Kheradpour P."/>
            <person name="Kirkness E.F."/>
            <person name="Koerich L.B."/>
            <person name="Kristiansen K."/>
            <person name="Kudrna D."/>
            <person name="Kulathinal R.J."/>
            <person name="Kumar S."/>
            <person name="Kwok R."/>
            <person name="Lander E."/>
            <person name="Langley C.H."/>
            <person name="Lapoint R."/>
            <person name="Lazzaro B.P."/>
            <person name="Lee S.J."/>
            <person name="Levesque L."/>
            <person name="Li R."/>
            <person name="Lin C.F."/>
            <person name="Lin M.F."/>
            <person name="Lindblad-Toh K."/>
            <person name="Llopart A."/>
            <person name="Long M."/>
            <person name="Low L."/>
            <person name="Lozovsky E."/>
            <person name="Lu J."/>
            <person name="Luo M."/>
            <person name="Machado C.A."/>
            <person name="Makalowski W."/>
            <person name="Marzo M."/>
            <person name="Matsuda M."/>
            <person name="Matzkin L."/>
            <person name="McAllister B."/>
            <person name="McBride C.S."/>
            <person name="McKernan B."/>
            <person name="McKernan K."/>
            <person name="Mendez-Lago M."/>
            <person name="Minx P."/>
            <person name="Mollenhauer M.U."/>
            <person name="Montooth K."/>
            <person name="Mount S.M."/>
            <person name="Mu X."/>
            <person name="Myers E."/>
            <person name="Negre B."/>
            <person name="Newfeld S."/>
            <person name="Nielsen R."/>
            <person name="Noor M.A."/>
            <person name="O'Grady P."/>
            <person name="Pachter L."/>
            <person name="Papaceit M."/>
            <person name="Parisi M.J."/>
            <person name="Parisi M."/>
            <person name="Parts L."/>
            <person name="Pedersen J.S."/>
            <person name="Pesole G."/>
            <person name="Phillippy A.M."/>
            <person name="Ponting C.P."/>
            <person name="Pop M."/>
            <person name="Porcelli D."/>
            <person name="Powell J.R."/>
            <person name="Prohaska S."/>
            <person name="Pruitt K."/>
            <person name="Puig M."/>
            <person name="Quesneville H."/>
            <person name="Ram K.R."/>
            <person name="Rand D."/>
            <person name="Rasmussen M.D."/>
            <person name="Reed L.K."/>
            <person name="Reenan R."/>
            <person name="Reily A."/>
            <person name="Remington K.A."/>
            <person name="Rieger T.T."/>
            <person name="Ritchie M.G."/>
            <person name="Robin C."/>
            <person name="Rogers Y.H."/>
            <person name="Rohde C."/>
            <person name="Rozas J."/>
            <person name="Rubenfield M.J."/>
            <person name="Ruiz A."/>
            <person name="Russo S."/>
            <person name="Salzberg S.L."/>
            <person name="Sanchez-Gracia A."/>
            <person name="Saranga D.J."/>
            <person name="Sato H."/>
            <person name="Schaeffer S.W."/>
            <person name="Schatz M.C."/>
            <person name="Schlenke T."/>
            <person name="Schwartz R."/>
            <person name="Segarra C."/>
            <person name="Singh R.S."/>
            <person name="Sirot L."/>
            <person name="Sirota M."/>
            <person name="Sisneros N.B."/>
            <person name="Smith C.D."/>
            <person name="Smith T.F."/>
            <person name="Spieth J."/>
            <person name="Stage D.E."/>
            <person name="Stark A."/>
            <person name="Stephan W."/>
            <person name="Strausberg R.L."/>
            <person name="Strempel S."/>
            <person name="Sturgill D."/>
            <person name="Sutton G."/>
            <person name="Sutton G.G."/>
            <person name="Tao W."/>
            <person name="Teichmann S."/>
            <person name="Tobari Y.N."/>
            <person name="Tomimura Y."/>
            <person name="Tsolas J.M."/>
            <person name="Valente V.L."/>
            <person name="Venter E."/>
            <person name="Venter J.C."/>
            <person name="Vicario S."/>
            <person name="Vieira F.G."/>
            <person name="Vilella A.J."/>
            <person name="Villasante A."/>
            <person name="Walenz B."/>
            <person name="Wang J."/>
            <person name="Wasserman M."/>
            <person name="Watts T."/>
            <person name="Wilson D."/>
            <person name="Wilson R.K."/>
            <person name="Wing R.A."/>
            <person name="Wolfner M.F."/>
            <person name="Wong A."/>
            <person name="Wong G.K."/>
            <person name="Wu C.I."/>
            <person name="Wu G."/>
            <person name="Yamamoto D."/>
            <person name="Yang H.P."/>
            <person name="Yang S.P."/>
            <person name="Yorke J.A."/>
            <person name="Yoshida K."/>
            <person name="Zdobnov E."/>
            <person name="Zhang P."/>
            <person name="Zhang Y."/>
            <person name="Zimin A.V."/>
            <person name="Baldwin J."/>
            <person name="Abdouelleil A."/>
            <person name="Abdulkadir J."/>
            <person name="Abebe A."/>
            <person name="Abera B."/>
            <person name="Abreu J."/>
            <person name="Acer S.C."/>
            <person name="Aftuck L."/>
            <person name="Alexander A."/>
            <person name="An P."/>
            <person name="Anderson E."/>
            <person name="Anderson S."/>
            <person name="Arachi H."/>
            <person name="Azer M."/>
            <person name="Bachantsang P."/>
            <person name="Barry A."/>
            <person name="Bayul T."/>
            <person name="Berlin A."/>
            <person name="Bessette D."/>
            <person name="Bloom T."/>
            <person name="Blye J."/>
            <person name="Boguslavskiy L."/>
            <person name="Bonnet C."/>
            <person name="Boukhgalter B."/>
            <person name="Bourzgui I."/>
            <person name="Brown A."/>
            <person name="Cahill P."/>
            <person name="Channer S."/>
            <person name="Cheshatsang Y."/>
            <person name="Chuda L."/>
            <person name="Citroen M."/>
            <person name="Collymore A."/>
            <person name="Cooke P."/>
            <person name="Costello M."/>
            <person name="D'Aco K."/>
            <person name="Daza R."/>
            <person name="De Haan G."/>
            <person name="DeGray S."/>
            <person name="DeMaso C."/>
            <person name="Dhargay N."/>
            <person name="Dooley K."/>
            <person name="Dooley E."/>
            <person name="Doricent M."/>
            <person name="Dorje P."/>
            <person name="Dorjee K."/>
            <person name="Dupes A."/>
            <person name="Elong R."/>
            <person name="Falk J."/>
            <person name="Farina A."/>
            <person name="Faro S."/>
            <person name="Ferguson D."/>
            <person name="Fisher S."/>
            <person name="Foley C.D."/>
            <person name="Franke A."/>
            <person name="Friedrich D."/>
            <person name="Gadbois L."/>
            <person name="Gearin G."/>
            <person name="Gearin C.R."/>
            <person name="Giannoukos G."/>
            <person name="Goode T."/>
            <person name="Graham J."/>
            <person name="Grandbois E."/>
            <person name="Grewal S."/>
            <person name="Gyaltsen K."/>
            <person name="Hafez N."/>
            <person name="Hagos B."/>
            <person name="Hall J."/>
            <person name="Henson C."/>
            <person name="Hollinger A."/>
            <person name="Honan T."/>
            <person name="Huard M.D."/>
            <person name="Hughes L."/>
            <person name="Hurhula B."/>
            <person name="Husby M.E."/>
            <person name="Kamat A."/>
            <person name="Kanga B."/>
            <person name="Kashin S."/>
            <person name="Khazanovich D."/>
            <person name="Kisner P."/>
            <person name="Lance K."/>
            <person name="Lara M."/>
            <person name="Lee W."/>
            <person name="Lennon N."/>
            <person name="Letendre F."/>
            <person name="LeVine R."/>
            <person name="Lipovsky A."/>
            <person name="Liu X."/>
            <person name="Liu J."/>
            <person name="Liu S."/>
            <person name="Lokyitsang T."/>
            <person name="Lokyitsang Y."/>
            <person name="Lubonja R."/>
            <person name="Lui A."/>
            <person name="MacDonald P."/>
            <person name="Magnisalis V."/>
            <person name="Maru K."/>
            <person name="Matthews C."/>
            <person name="McCusker W."/>
            <person name="McDonough S."/>
            <person name="Mehta T."/>
            <person name="Meldrim J."/>
            <person name="Meneus L."/>
            <person name="Mihai O."/>
            <person name="Mihalev A."/>
            <person name="Mihova T."/>
            <person name="Mittelman R."/>
            <person name="Mlenga V."/>
            <person name="Montmayeur A."/>
            <person name="Mulrain L."/>
            <person name="Navidi A."/>
            <person name="Naylor J."/>
            <person name="Negash T."/>
            <person name="Nguyen T."/>
            <person name="Nguyen N."/>
            <person name="Nicol R."/>
            <person name="Norbu C."/>
            <person name="Norbu N."/>
            <person name="Novod N."/>
            <person name="O'Neill B."/>
            <person name="Osman S."/>
            <person name="Markiewicz E."/>
            <person name="Oyono O.L."/>
            <person name="Patti C."/>
            <person name="Phunkhang P."/>
            <person name="Pierre F."/>
            <person name="Priest M."/>
            <person name="Raghuraman S."/>
            <person name="Rege F."/>
            <person name="Reyes R."/>
            <person name="Rise C."/>
            <person name="Rogov P."/>
            <person name="Ross K."/>
            <person name="Ryan E."/>
            <person name="Settipalli S."/>
            <person name="Shea T."/>
            <person name="Sherpa N."/>
            <person name="Shi L."/>
            <person name="Shih D."/>
            <person name="Sparrow T."/>
            <person name="Spaulding J."/>
            <person name="Stalker J."/>
            <person name="Stange-Thomann N."/>
            <person name="Stavropoulos S."/>
            <person name="Stone C."/>
            <person name="Strader C."/>
            <person name="Tesfaye S."/>
            <person name="Thomson T."/>
            <person name="Thoulutsang Y."/>
            <person name="Thoulutsang D."/>
            <person name="Topham K."/>
            <person name="Topping I."/>
            <person name="Tsamla T."/>
            <person name="Vassiliev H."/>
            <person name="Vo A."/>
            <person name="Wangchuk T."/>
            <person name="Wangdi T."/>
            <person name="Weiand M."/>
            <person name="Wilkinson J."/>
            <person name="Wilson A."/>
            <person name="Yadav S."/>
            <person name="Young G."/>
            <person name="Yu Q."/>
            <person name="Zembek L."/>
            <person name="Zhong D."/>
            <person name="Zimmer A."/>
            <person name="Zwirko Z."/>
            <person name="Jaffe D.B."/>
            <person name="Alvarez P."/>
            <person name="Brockman W."/>
            <person name="Butler J."/>
            <person name="Chin C."/>
            <person name="Gnerre S."/>
            <person name="Grabherr M."/>
            <person name="Kleber M."/>
            <person name="Mauceli E."/>
            <person name="MacCallum I."/>
        </authorList>
    </citation>
    <scope>NUCLEOTIDE SEQUENCE [LARGE SCALE GENOMIC DNA]</scope>
    <source>
        <strain evidence="5">Tucson 15287-2541.00</strain>
    </source>
</reference>
<dbReference type="GO" id="GO:0003682">
    <property type="term" value="F:chromatin binding"/>
    <property type="evidence" value="ECO:0007669"/>
    <property type="project" value="EnsemblMetazoa"/>
</dbReference>
<dbReference type="FunCoup" id="B4JA69">
    <property type="interactions" value="128"/>
</dbReference>
<keyword evidence="1" id="KW-0677">Repeat</keyword>
<dbReference type="GO" id="GO:0001216">
    <property type="term" value="F:DNA-binding transcription activator activity"/>
    <property type="evidence" value="ECO:0007669"/>
    <property type="project" value="EnsemblMetazoa"/>
</dbReference>
<dbReference type="SUPFAM" id="SSF48403">
    <property type="entry name" value="Ankyrin repeat"/>
    <property type="match status" value="1"/>
</dbReference>
<dbReference type="GO" id="GO:0001217">
    <property type="term" value="F:DNA-binding transcription repressor activity"/>
    <property type="evidence" value="ECO:0007669"/>
    <property type="project" value="EnsemblMetazoa"/>
</dbReference>
<dbReference type="GO" id="GO:0042742">
    <property type="term" value="P:defense response to bacterium"/>
    <property type="evidence" value="ECO:0007669"/>
    <property type="project" value="EnsemblMetazoa"/>
</dbReference>
<dbReference type="HOGENOM" id="CLU_481687_0_0_1"/>
<evidence type="ECO:0000256" key="1">
    <source>
        <dbReference type="ARBA" id="ARBA00022737"/>
    </source>
</evidence>
<dbReference type="GO" id="GO:0051059">
    <property type="term" value="F:NF-kappaB binding"/>
    <property type="evidence" value="ECO:0007669"/>
    <property type="project" value="EnsemblMetazoa"/>
</dbReference>
<proteinExistence type="predicted"/>
<dbReference type="InterPro" id="IPR051070">
    <property type="entry name" value="NF-kappa-B_inhibitor"/>
</dbReference>
<dbReference type="GO" id="GO:0061060">
    <property type="term" value="P:negative regulation of peptidoglycan recognition protein signaling pathway"/>
    <property type="evidence" value="ECO:0007669"/>
    <property type="project" value="EnsemblMetazoa"/>
</dbReference>
<dbReference type="InParanoid" id="B4JA69"/>
<dbReference type="GO" id="GO:0071356">
    <property type="term" value="P:cellular response to tumor necrosis factor"/>
    <property type="evidence" value="ECO:0007669"/>
    <property type="project" value="TreeGrafter"/>
</dbReference>
<keyword evidence="2" id="KW-0040">ANK repeat</keyword>
<dbReference type="PhylomeDB" id="B4JA69"/>
<dbReference type="InterPro" id="IPR036770">
    <property type="entry name" value="Ankyrin_rpt-contain_sf"/>
</dbReference>
<dbReference type="GO" id="GO:0005829">
    <property type="term" value="C:cytosol"/>
    <property type="evidence" value="ECO:0007669"/>
    <property type="project" value="TreeGrafter"/>
</dbReference>
<dbReference type="GO" id="GO:0050832">
    <property type="term" value="P:defense response to fungus"/>
    <property type="evidence" value="ECO:0007669"/>
    <property type="project" value="EnsemblMetazoa"/>
</dbReference>
<sequence>MKKVLLTKTQHIRVTAPDIIKKLQNPPVTTSSTAVNNASSIRGLHMPTNVITNTYMQRKSFQSIYEEIFKLLMRLPDKALQQRVIDAINGRSDKSAAAIFGPHNQCKQCSLNEQKPQKVNASTQTETETLTEIKLSAPREILEEIDETTTAAIDGNKETTTAEKASEATSVTKPRKRGRKRNTCVPQVVKRSAAQMALQEREDKQLTPLPPVKKNKLDDVVPSPASKTCDVQRRDSELSNGLGDLNFVEMCFQMDNYINNDNERTILTKMANELVGAHIMSEEGLLPIHDAILIGDVHGVQRQVFVWSKLKNMTDFNDLVSADGEDCLQLALTNDCEPEIVKVLLNAGVLPNYIYDDSNTAVHISIINNIHLESLRELMLQIDLNLLLQTNDDGYTALHIAVRHNRYKMAEIMCDIIDQRQLGAPIYRRTIDEDQETNNEQCAKAVETRDEKRFAKFYERICDRLEHNTEKLLRRQLKHEILNASEARAGNTSLFYAVEGDLEHICYFLLAHLSNPDEENLSGHSPKTYHYEFARVLRINLKVSRIMDKVVGILNGKTTTR</sequence>
<dbReference type="GO" id="GO:0048471">
    <property type="term" value="C:perinuclear region of cytoplasm"/>
    <property type="evidence" value="ECO:0007669"/>
    <property type="project" value="EnsemblMetazoa"/>
</dbReference>
<dbReference type="SMART" id="SM00248">
    <property type="entry name" value="ANK"/>
    <property type="match status" value="4"/>
</dbReference>
<dbReference type="PANTHER" id="PTHR46680:SF3">
    <property type="entry name" value="NF-KAPPA-B INHIBITOR CACTUS"/>
    <property type="match status" value="1"/>
</dbReference>
<keyword evidence="5" id="KW-1185">Reference proteome</keyword>
<evidence type="ECO:0000313" key="5">
    <source>
        <dbReference type="Proteomes" id="UP000001070"/>
    </source>
</evidence>
<dbReference type="InterPro" id="IPR002110">
    <property type="entry name" value="Ankyrin_rpt"/>
</dbReference>
<dbReference type="GO" id="GO:0061059">
    <property type="term" value="P:positive regulation of peptidoglycan recognition protein signaling pathway"/>
    <property type="evidence" value="ECO:0007669"/>
    <property type="project" value="EnsemblMetazoa"/>
</dbReference>
<accession>B4JA69</accession>
<dbReference type="OrthoDB" id="10254947at2759"/>
<dbReference type="STRING" id="7222.B4JA69"/>